<reference evidence="2" key="1">
    <citation type="submission" date="2020-01" db="EMBL/GenBank/DDBJ databases">
        <authorList>
            <person name="Feng Z.H.Z."/>
        </authorList>
    </citation>
    <scope>NUCLEOTIDE SEQUENCE</scope>
    <source>
        <strain evidence="2">CBS107.38</strain>
    </source>
</reference>
<reference evidence="2" key="2">
    <citation type="submission" date="2020-08" db="EMBL/GenBank/DDBJ databases">
        <title>Draft Genome Sequence of Cumin Blight Pathogen Alternaria burnsii.</title>
        <authorList>
            <person name="Feng Z."/>
        </authorList>
    </citation>
    <scope>NUCLEOTIDE SEQUENCE</scope>
    <source>
        <strain evidence="2">CBS107.38</strain>
    </source>
</reference>
<dbReference type="GeneID" id="62202746"/>
<evidence type="ECO:0000313" key="2">
    <source>
        <dbReference type="EMBL" id="KAF7677662.1"/>
    </source>
</evidence>
<gene>
    <name evidence="2" type="ORF">GT037_004521</name>
</gene>
<feature type="region of interest" description="Disordered" evidence="1">
    <location>
        <begin position="56"/>
        <end position="80"/>
    </location>
</feature>
<sequence>MIAGHTCDDRRLWISTMRKQCTTSPKSMGIRWRRVWRPFLTIIRAGDDGFVYANGRTSTERQSQPLRLLARDPPPPCTTN</sequence>
<accession>A0A8H7EF93</accession>
<proteinExistence type="predicted"/>
<comment type="caution">
    <text evidence="2">The sequence shown here is derived from an EMBL/GenBank/DDBJ whole genome shotgun (WGS) entry which is preliminary data.</text>
</comment>
<keyword evidence="3" id="KW-1185">Reference proteome</keyword>
<dbReference type="AlphaFoldDB" id="A0A8H7EF93"/>
<evidence type="ECO:0000313" key="3">
    <source>
        <dbReference type="Proteomes" id="UP000596902"/>
    </source>
</evidence>
<organism evidence="2 3">
    <name type="scientific">Alternaria burnsii</name>
    <dbReference type="NCBI Taxonomy" id="1187904"/>
    <lineage>
        <taxon>Eukaryota</taxon>
        <taxon>Fungi</taxon>
        <taxon>Dikarya</taxon>
        <taxon>Ascomycota</taxon>
        <taxon>Pezizomycotina</taxon>
        <taxon>Dothideomycetes</taxon>
        <taxon>Pleosporomycetidae</taxon>
        <taxon>Pleosporales</taxon>
        <taxon>Pleosporineae</taxon>
        <taxon>Pleosporaceae</taxon>
        <taxon>Alternaria</taxon>
        <taxon>Alternaria sect. Alternaria</taxon>
    </lineage>
</organism>
<dbReference type="RefSeq" id="XP_038787840.1">
    <property type="nucleotide sequence ID" value="XM_038929568.1"/>
</dbReference>
<name>A0A8H7EF93_9PLEO</name>
<dbReference type="EMBL" id="JAAABM010000005">
    <property type="protein sequence ID" value="KAF7677662.1"/>
    <property type="molecule type" value="Genomic_DNA"/>
</dbReference>
<evidence type="ECO:0000256" key="1">
    <source>
        <dbReference type="SAM" id="MobiDB-lite"/>
    </source>
</evidence>
<dbReference type="Proteomes" id="UP000596902">
    <property type="component" value="Unassembled WGS sequence"/>
</dbReference>
<protein>
    <submittedName>
        <fullName evidence="2">Uncharacterized protein</fullName>
    </submittedName>
</protein>